<proteinExistence type="predicted"/>
<name>A0A0C9MH46_9FUNG</name>
<dbReference type="AlphaFoldDB" id="A0A0C9MH46"/>
<dbReference type="Proteomes" id="UP000053815">
    <property type="component" value="Unassembled WGS sequence"/>
</dbReference>
<dbReference type="EMBL" id="DF836607">
    <property type="protein sequence ID" value="GAN10081.1"/>
    <property type="molecule type" value="Genomic_DNA"/>
</dbReference>
<evidence type="ECO:0000313" key="3">
    <source>
        <dbReference type="Proteomes" id="UP000053815"/>
    </source>
</evidence>
<protein>
    <submittedName>
        <fullName evidence="2">Uncharacterized protein</fullName>
    </submittedName>
</protein>
<keyword evidence="3" id="KW-1185">Reference proteome</keyword>
<feature type="transmembrane region" description="Helical" evidence="1">
    <location>
        <begin position="59"/>
        <end position="81"/>
    </location>
</feature>
<feature type="transmembrane region" description="Helical" evidence="1">
    <location>
        <begin position="198"/>
        <end position="217"/>
    </location>
</feature>
<feature type="transmembrane region" description="Helical" evidence="1">
    <location>
        <begin position="93"/>
        <end position="114"/>
    </location>
</feature>
<gene>
    <name evidence="2" type="ORF">MAM1_0318c09616</name>
</gene>
<sequence>MSILLHPSLVENIQHLSDVRIDNVPAIPALPLIEILKALLNVHAYRSALGELHVKRITWLQGFFVCIVLGSAGSCTVALIRGEPLGVIYKDEFWISYGIVYWLMFSNNFMHSLIHRLFSTFPVVHRLCIGLSGINRGYSLVKYGIDGVTKSAGIDTIIGRLLCGTIVGCGAGFWFELFSLGQPEWELITPKLFLSPSANVKISFWTSVAYLTFSSYLNNDDEAHAMGSLTFALLLVLNHYHISNKCRDAQPVKETKAD</sequence>
<evidence type="ECO:0000313" key="2">
    <source>
        <dbReference type="EMBL" id="GAN10081.1"/>
    </source>
</evidence>
<dbReference type="OrthoDB" id="206005at2759"/>
<keyword evidence="1" id="KW-1133">Transmembrane helix</keyword>
<feature type="transmembrane region" description="Helical" evidence="1">
    <location>
        <begin position="223"/>
        <end position="240"/>
    </location>
</feature>
<feature type="transmembrane region" description="Helical" evidence="1">
    <location>
        <begin position="157"/>
        <end position="177"/>
    </location>
</feature>
<keyword evidence="1" id="KW-0812">Transmembrane</keyword>
<keyword evidence="1" id="KW-0472">Membrane</keyword>
<evidence type="ECO:0000256" key="1">
    <source>
        <dbReference type="SAM" id="Phobius"/>
    </source>
</evidence>
<accession>A0A0C9MH46</accession>
<reference evidence="2" key="1">
    <citation type="submission" date="2014-09" db="EMBL/GenBank/DDBJ databases">
        <title>Draft genome sequence of an oleaginous Mucoromycotina fungus Mucor ambiguus NBRC6742.</title>
        <authorList>
            <person name="Takeda I."/>
            <person name="Yamane N."/>
            <person name="Morita T."/>
            <person name="Tamano K."/>
            <person name="Machida M."/>
            <person name="Baker S."/>
            <person name="Koike H."/>
        </authorList>
    </citation>
    <scope>NUCLEOTIDE SEQUENCE</scope>
    <source>
        <strain evidence="2">NBRC 6742</strain>
    </source>
</reference>
<organism evidence="2">
    <name type="scientific">Mucor ambiguus</name>
    <dbReference type="NCBI Taxonomy" id="91626"/>
    <lineage>
        <taxon>Eukaryota</taxon>
        <taxon>Fungi</taxon>
        <taxon>Fungi incertae sedis</taxon>
        <taxon>Mucoromycota</taxon>
        <taxon>Mucoromycotina</taxon>
        <taxon>Mucoromycetes</taxon>
        <taxon>Mucorales</taxon>
        <taxon>Mucorineae</taxon>
        <taxon>Mucoraceae</taxon>
        <taxon>Mucor</taxon>
    </lineage>
</organism>